<dbReference type="InterPro" id="IPR051209">
    <property type="entry name" value="FAD-bind_Monooxygenase_sf"/>
</dbReference>
<dbReference type="Pfam" id="PF13738">
    <property type="entry name" value="Pyr_redox_3"/>
    <property type="match status" value="1"/>
</dbReference>
<dbReference type="SUPFAM" id="SSF51905">
    <property type="entry name" value="FAD/NAD(P)-binding domain"/>
    <property type="match status" value="2"/>
</dbReference>
<dbReference type="Proteomes" id="UP000533598">
    <property type="component" value="Unassembled WGS sequence"/>
</dbReference>
<reference evidence="1 2" key="1">
    <citation type="submission" date="2020-08" db="EMBL/GenBank/DDBJ databases">
        <title>Sequencing the genomes of 1000 actinobacteria strains.</title>
        <authorList>
            <person name="Klenk H.-P."/>
        </authorList>
    </citation>
    <scope>NUCLEOTIDE SEQUENCE [LARGE SCALE GENOMIC DNA]</scope>
    <source>
        <strain evidence="1 2">DSM 44230</strain>
    </source>
</reference>
<evidence type="ECO:0000313" key="2">
    <source>
        <dbReference type="Proteomes" id="UP000533598"/>
    </source>
</evidence>
<dbReference type="EMBL" id="JACHMH010000001">
    <property type="protein sequence ID" value="MBB4676760.1"/>
    <property type="molecule type" value="Genomic_DNA"/>
</dbReference>
<dbReference type="PANTHER" id="PTHR42877">
    <property type="entry name" value="L-ORNITHINE N(5)-MONOOXYGENASE-RELATED"/>
    <property type="match status" value="1"/>
</dbReference>
<proteinExistence type="predicted"/>
<comment type="caution">
    <text evidence="1">The sequence shown here is derived from an EMBL/GenBank/DDBJ whole genome shotgun (WGS) entry which is preliminary data.</text>
</comment>
<protein>
    <submittedName>
        <fullName evidence="1">Cation diffusion facilitator CzcD-associated flavoprotein CzcO</fullName>
    </submittedName>
</protein>
<accession>A0A7W7FT88</accession>
<name>A0A7W7FT88_9PSEU</name>
<evidence type="ECO:0000313" key="1">
    <source>
        <dbReference type="EMBL" id="MBB4676760.1"/>
    </source>
</evidence>
<keyword evidence="2" id="KW-1185">Reference proteome</keyword>
<dbReference type="Gene3D" id="3.50.50.60">
    <property type="entry name" value="FAD/NAD(P)-binding domain"/>
    <property type="match status" value="3"/>
</dbReference>
<dbReference type="PANTHER" id="PTHR42877:SF4">
    <property type="entry name" value="FAD_NAD(P)-BINDING DOMAIN-CONTAINING PROTEIN-RELATED"/>
    <property type="match status" value="1"/>
</dbReference>
<dbReference type="AlphaFoldDB" id="A0A7W7FT88"/>
<dbReference type="RefSeq" id="WP_185002539.1">
    <property type="nucleotide sequence ID" value="NZ_BAAAUI010000068.1"/>
</dbReference>
<dbReference type="InterPro" id="IPR036188">
    <property type="entry name" value="FAD/NAD-bd_sf"/>
</dbReference>
<sequence length="508" mass="55824">MTNRLTRDFPVLVVGAGASGIGAAVKLRGMGVTDFVVLEKAAELGGTWRDNTYPGCACDVPSALYSYSFAPNPEWTRAFATQPEIRDYLEHIAHRYRVTGHLRFGVEVLAARWDGERWVLETTDGRYTARVLIAGAGPWHEPRVPDIPGLADFPGETFHSARWNHDYDLAGKRVAVVGTGASAVQFVPKIAPEVAELHLFQRTAQWVLPKPDHYVPRLERWLLRNFPRTQRALRAAEYAGLEALGVGFRHPWVLRLVQQVGRLHLRATVPEPRLRAALTPDYTLGCKRLLLSNSYYQALTRPNVEVRPTELSRIEGSVVIGADGVRTEVDAIIFGTGFHITDMPVADRVFDGRGRSLAQVWRGSPEAYLGTSVAGFPNLFLLLGPNLGTGHSSAFAIIEAQLTHVMAAVRLLAERDWPALSVRPEAQQRFNAAAQQALARTVYNAGGCASYYLDANGRNSFSWPWSTGELTRRVGAFDQADYLVVARTAAGSGKEPGPVSSARAPDPR</sequence>
<gene>
    <name evidence="1" type="ORF">HNR67_002878</name>
</gene>
<organism evidence="1 2">
    <name type="scientific">Crossiella cryophila</name>
    <dbReference type="NCBI Taxonomy" id="43355"/>
    <lineage>
        <taxon>Bacteria</taxon>
        <taxon>Bacillati</taxon>
        <taxon>Actinomycetota</taxon>
        <taxon>Actinomycetes</taxon>
        <taxon>Pseudonocardiales</taxon>
        <taxon>Pseudonocardiaceae</taxon>
        <taxon>Crossiella</taxon>
    </lineage>
</organism>